<evidence type="ECO:0000313" key="2">
    <source>
        <dbReference type="EMBL" id="PXW58953.1"/>
    </source>
</evidence>
<dbReference type="Gene3D" id="2.60.40.4110">
    <property type="entry name" value="Protein of unknown function DUF4354"/>
    <property type="match status" value="1"/>
</dbReference>
<dbReference type="InterPro" id="IPR025581">
    <property type="entry name" value="DUF4354"/>
</dbReference>
<dbReference type="AlphaFoldDB" id="A0A2V3U6U9"/>
<proteinExistence type="predicted"/>
<accession>A0A2V3U6U9</accession>
<keyword evidence="1" id="KW-0732">Signal</keyword>
<name>A0A2V3U6U9_9HYPH</name>
<sequence>MRKIFISVFSIITLIAFGAQASPLNNVILLASPADTTTKSYLGKFTYLKKFQIALANVSETAIDLRNACYLLIGNNGQTYHVDTMEDTVSGGKLEPGKSVNGFVVFAGADEDIFLQSKVIIANPCE</sequence>
<evidence type="ECO:0000313" key="3">
    <source>
        <dbReference type="Proteomes" id="UP000248021"/>
    </source>
</evidence>
<reference evidence="2 3" key="1">
    <citation type="submission" date="2018-05" db="EMBL/GenBank/DDBJ databases">
        <title>Genomic Encyclopedia of Type Strains, Phase IV (KMG-IV): sequencing the most valuable type-strain genomes for metagenomic binning, comparative biology and taxonomic classification.</title>
        <authorList>
            <person name="Goeker M."/>
        </authorList>
    </citation>
    <scope>NUCLEOTIDE SEQUENCE [LARGE SCALE GENOMIC DNA]</scope>
    <source>
        <strain evidence="2 3">DSM 6462</strain>
    </source>
</reference>
<feature type="chain" id="PRO_5016179327" evidence="1">
    <location>
        <begin position="22"/>
        <end position="126"/>
    </location>
</feature>
<dbReference type="Pfam" id="PF14263">
    <property type="entry name" value="DUF4354"/>
    <property type="match status" value="1"/>
</dbReference>
<gene>
    <name evidence="2" type="ORF">C7450_105302</name>
</gene>
<keyword evidence="3" id="KW-1185">Reference proteome</keyword>
<evidence type="ECO:0000256" key="1">
    <source>
        <dbReference type="SAM" id="SignalP"/>
    </source>
</evidence>
<protein>
    <submittedName>
        <fullName evidence="2">Uncharacterized protein DUF4354</fullName>
    </submittedName>
</protein>
<dbReference type="EMBL" id="QJJK01000005">
    <property type="protein sequence ID" value="PXW58953.1"/>
    <property type="molecule type" value="Genomic_DNA"/>
</dbReference>
<dbReference type="RefSeq" id="WP_110375002.1">
    <property type="nucleotide sequence ID" value="NZ_JAHBRY010000001.1"/>
</dbReference>
<dbReference type="Proteomes" id="UP000248021">
    <property type="component" value="Unassembled WGS sequence"/>
</dbReference>
<organism evidence="2 3">
    <name type="scientific">Chelatococcus asaccharovorans</name>
    <dbReference type="NCBI Taxonomy" id="28210"/>
    <lineage>
        <taxon>Bacteria</taxon>
        <taxon>Pseudomonadati</taxon>
        <taxon>Pseudomonadota</taxon>
        <taxon>Alphaproteobacteria</taxon>
        <taxon>Hyphomicrobiales</taxon>
        <taxon>Chelatococcaceae</taxon>
        <taxon>Chelatococcus</taxon>
    </lineage>
</organism>
<feature type="signal peptide" evidence="1">
    <location>
        <begin position="1"/>
        <end position="21"/>
    </location>
</feature>
<comment type="caution">
    <text evidence="2">The sequence shown here is derived from an EMBL/GenBank/DDBJ whole genome shotgun (WGS) entry which is preliminary data.</text>
</comment>